<dbReference type="AlphaFoldDB" id="A0A0C9VJT5"/>
<feature type="compositionally biased region" description="Polar residues" evidence="2">
    <location>
        <begin position="30"/>
        <end position="43"/>
    </location>
</feature>
<dbReference type="EMBL" id="KN840163">
    <property type="protein sequence ID" value="KIJ57705.1"/>
    <property type="molecule type" value="Genomic_DNA"/>
</dbReference>
<accession>A0A0C9VJT5</accession>
<organism evidence="3 4">
    <name type="scientific">Hydnomerulius pinastri MD-312</name>
    <dbReference type="NCBI Taxonomy" id="994086"/>
    <lineage>
        <taxon>Eukaryota</taxon>
        <taxon>Fungi</taxon>
        <taxon>Dikarya</taxon>
        <taxon>Basidiomycota</taxon>
        <taxon>Agaricomycotina</taxon>
        <taxon>Agaricomycetes</taxon>
        <taxon>Agaricomycetidae</taxon>
        <taxon>Boletales</taxon>
        <taxon>Boletales incertae sedis</taxon>
        <taxon>Leucogyrophana</taxon>
    </lineage>
</organism>
<evidence type="ECO:0000256" key="1">
    <source>
        <dbReference type="SAM" id="Coils"/>
    </source>
</evidence>
<dbReference type="Proteomes" id="UP000053820">
    <property type="component" value="Unassembled WGS sequence"/>
</dbReference>
<keyword evidence="1" id="KW-0175">Coiled coil</keyword>
<evidence type="ECO:0000313" key="3">
    <source>
        <dbReference type="EMBL" id="KIJ57705.1"/>
    </source>
</evidence>
<name>A0A0C9VJT5_9AGAM</name>
<sequence>MAKEASKATKSEKKLGIALGGIKRGPKPSLSASPTRSTNSLRPSRTMRASPGLRSMSLLLVPGEWRHSKEEVEVLVRRERLLQERYAELDRERRDAESRVTALEERIMAEAEALNEAALAEMEA</sequence>
<gene>
    <name evidence="3" type="ORF">HYDPIDRAFT_191001</name>
</gene>
<reference evidence="3 4" key="1">
    <citation type="submission" date="2014-04" db="EMBL/GenBank/DDBJ databases">
        <title>Evolutionary Origins and Diversification of the Mycorrhizal Mutualists.</title>
        <authorList>
            <consortium name="DOE Joint Genome Institute"/>
            <consortium name="Mycorrhizal Genomics Consortium"/>
            <person name="Kohler A."/>
            <person name="Kuo A."/>
            <person name="Nagy L.G."/>
            <person name="Floudas D."/>
            <person name="Copeland A."/>
            <person name="Barry K.W."/>
            <person name="Cichocki N."/>
            <person name="Veneault-Fourrey C."/>
            <person name="LaButti K."/>
            <person name="Lindquist E.A."/>
            <person name="Lipzen A."/>
            <person name="Lundell T."/>
            <person name="Morin E."/>
            <person name="Murat C."/>
            <person name="Riley R."/>
            <person name="Ohm R."/>
            <person name="Sun H."/>
            <person name="Tunlid A."/>
            <person name="Henrissat B."/>
            <person name="Grigoriev I.V."/>
            <person name="Hibbett D.S."/>
            <person name="Martin F."/>
        </authorList>
    </citation>
    <scope>NUCLEOTIDE SEQUENCE [LARGE SCALE GENOMIC DNA]</scope>
    <source>
        <strain evidence="3 4">MD-312</strain>
    </source>
</reference>
<proteinExistence type="predicted"/>
<protein>
    <submittedName>
        <fullName evidence="3">Uncharacterized protein</fullName>
    </submittedName>
</protein>
<dbReference type="HOGENOM" id="CLU_2004233_0_0_1"/>
<evidence type="ECO:0000313" key="4">
    <source>
        <dbReference type="Proteomes" id="UP000053820"/>
    </source>
</evidence>
<feature type="compositionally biased region" description="Basic and acidic residues" evidence="2">
    <location>
        <begin position="1"/>
        <end position="15"/>
    </location>
</feature>
<keyword evidence="4" id="KW-1185">Reference proteome</keyword>
<evidence type="ECO:0000256" key="2">
    <source>
        <dbReference type="SAM" id="MobiDB-lite"/>
    </source>
</evidence>
<feature type="region of interest" description="Disordered" evidence="2">
    <location>
        <begin position="1"/>
        <end position="49"/>
    </location>
</feature>
<feature type="coiled-coil region" evidence="1">
    <location>
        <begin position="72"/>
        <end position="113"/>
    </location>
</feature>